<organism evidence="5 6">
    <name type="scientific">Portunus trituberculatus</name>
    <name type="common">Swimming crab</name>
    <name type="synonym">Neptunus trituberculatus</name>
    <dbReference type="NCBI Taxonomy" id="210409"/>
    <lineage>
        <taxon>Eukaryota</taxon>
        <taxon>Metazoa</taxon>
        <taxon>Ecdysozoa</taxon>
        <taxon>Arthropoda</taxon>
        <taxon>Crustacea</taxon>
        <taxon>Multicrustacea</taxon>
        <taxon>Malacostraca</taxon>
        <taxon>Eumalacostraca</taxon>
        <taxon>Eucarida</taxon>
        <taxon>Decapoda</taxon>
        <taxon>Pleocyemata</taxon>
        <taxon>Brachyura</taxon>
        <taxon>Eubrachyura</taxon>
        <taxon>Portunoidea</taxon>
        <taxon>Portunidae</taxon>
        <taxon>Portuninae</taxon>
        <taxon>Portunus</taxon>
    </lineage>
</organism>
<dbReference type="GO" id="GO:0004601">
    <property type="term" value="F:peroxidase activity"/>
    <property type="evidence" value="ECO:0007669"/>
    <property type="project" value="UniProtKB-KW"/>
</dbReference>
<proteinExistence type="predicted"/>
<name>A0A5B7I692_PORTR</name>
<dbReference type="GO" id="GO:0006979">
    <property type="term" value="P:response to oxidative stress"/>
    <property type="evidence" value="ECO:0007669"/>
    <property type="project" value="InterPro"/>
</dbReference>
<dbReference type="GO" id="GO:0020037">
    <property type="term" value="F:heme binding"/>
    <property type="evidence" value="ECO:0007669"/>
    <property type="project" value="InterPro"/>
</dbReference>
<dbReference type="InterPro" id="IPR019791">
    <property type="entry name" value="Haem_peroxidase_animal"/>
</dbReference>
<evidence type="ECO:0000313" key="5">
    <source>
        <dbReference type="EMBL" id="MPC79262.1"/>
    </source>
</evidence>
<dbReference type="InterPro" id="IPR037120">
    <property type="entry name" value="Haem_peroxidase_sf_animal"/>
</dbReference>
<accession>A0A5B7I692</accession>
<keyword evidence="3 5" id="KW-0560">Oxidoreductase</keyword>
<evidence type="ECO:0000256" key="4">
    <source>
        <dbReference type="ARBA" id="ARBA00023180"/>
    </source>
</evidence>
<keyword evidence="6" id="KW-1185">Reference proteome</keyword>
<dbReference type="EMBL" id="VSRR010050662">
    <property type="protein sequence ID" value="MPC79262.1"/>
    <property type="molecule type" value="Genomic_DNA"/>
</dbReference>
<keyword evidence="2" id="KW-0964">Secreted</keyword>
<dbReference type="SUPFAM" id="SSF48113">
    <property type="entry name" value="Heme-dependent peroxidases"/>
    <property type="match status" value="1"/>
</dbReference>
<gene>
    <name evidence="5" type="primary">PLSP3</name>
    <name evidence="5" type="ORF">E2C01_073778</name>
</gene>
<evidence type="ECO:0000256" key="2">
    <source>
        <dbReference type="ARBA" id="ARBA00022525"/>
    </source>
</evidence>
<sequence length="173" mass="19402">MEKATGLDLVAFNIQRGRDHGLASYTVARRECGFPAIKNFDDLRTIFDSTVVSMLRKLYKHVDDIDLFVGGMAEKALPGGLIGPTFACILSDQFIRAKKGDRFWYENEGEAGSFTKAQLKTLHEVSLARVMCDNFPEVERLQRWPLQLAGVQNPIVSCDSLCIPHLDLTAWKP</sequence>
<dbReference type="PANTHER" id="PTHR11475:SF4">
    <property type="entry name" value="CHORION PEROXIDASE"/>
    <property type="match status" value="1"/>
</dbReference>
<dbReference type="Gene3D" id="1.10.640.10">
    <property type="entry name" value="Haem peroxidase domain superfamily, animal type"/>
    <property type="match status" value="1"/>
</dbReference>
<protein>
    <submittedName>
        <fullName evidence="5">Peroxidase-like protein 3</fullName>
    </submittedName>
</protein>
<dbReference type="GO" id="GO:0005576">
    <property type="term" value="C:extracellular region"/>
    <property type="evidence" value="ECO:0007669"/>
    <property type="project" value="UniProtKB-SubCell"/>
</dbReference>
<keyword evidence="3 5" id="KW-0575">Peroxidase</keyword>
<evidence type="ECO:0000256" key="3">
    <source>
        <dbReference type="ARBA" id="ARBA00022559"/>
    </source>
</evidence>
<keyword evidence="4" id="KW-0325">Glycoprotein</keyword>
<dbReference type="AlphaFoldDB" id="A0A5B7I692"/>
<comment type="subcellular location">
    <subcellularLocation>
        <location evidence="1">Secreted</location>
    </subcellularLocation>
</comment>
<evidence type="ECO:0000313" key="6">
    <source>
        <dbReference type="Proteomes" id="UP000324222"/>
    </source>
</evidence>
<dbReference type="Proteomes" id="UP000324222">
    <property type="component" value="Unassembled WGS sequence"/>
</dbReference>
<dbReference type="Pfam" id="PF03098">
    <property type="entry name" value="An_peroxidase"/>
    <property type="match status" value="1"/>
</dbReference>
<dbReference type="PROSITE" id="PS50292">
    <property type="entry name" value="PEROXIDASE_3"/>
    <property type="match status" value="1"/>
</dbReference>
<reference evidence="5 6" key="1">
    <citation type="submission" date="2019-05" db="EMBL/GenBank/DDBJ databases">
        <title>Another draft genome of Portunus trituberculatus and its Hox gene families provides insights of decapod evolution.</title>
        <authorList>
            <person name="Jeong J.-H."/>
            <person name="Song I."/>
            <person name="Kim S."/>
            <person name="Choi T."/>
            <person name="Kim D."/>
            <person name="Ryu S."/>
            <person name="Kim W."/>
        </authorList>
    </citation>
    <scope>NUCLEOTIDE SEQUENCE [LARGE SCALE GENOMIC DNA]</scope>
    <source>
        <tissue evidence="5">Muscle</tissue>
    </source>
</reference>
<dbReference type="PANTHER" id="PTHR11475">
    <property type="entry name" value="OXIDASE/PEROXIDASE"/>
    <property type="match status" value="1"/>
</dbReference>
<evidence type="ECO:0000256" key="1">
    <source>
        <dbReference type="ARBA" id="ARBA00004613"/>
    </source>
</evidence>
<comment type="caution">
    <text evidence="5">The sequence shown here is derived from an EMBL/GenBank/DDBJ whole genome shotgun (WGS) entry which is preliminary data.</text>
</comment>
<dbReference type="InterPro" id="IPR010255">
    <property type="entry name" value="Haem_peroxidase_sf"/>
</dbReference>
<dbReference type="OrthoDB" id="6370939at2759"/>